<dbReference type="Proteomes" id="UP000239863">
    <property type="component" value="Unassembled WGS sequence"/>
</dbReference>
<reference evidence="2 3" key="1">
    <citation type="submission" date="2018-02" db="EMBL/GenBank/DDBJ databases">
        <title>Genomic Encyclopedia of Archaeal and Bacterial Type Strains, Phase II (KMG-II): from individual species to whole genera.</title>
        <authorList>
            <person name="Goeker M."/>
        </authorList>
    </citation>
    <scope>NUCLEOTIDE SEQUENCE [LARGE SCALE GENOMIC DNA]</scope>
    <source>
        <strain evidence="2 3">DSM 15099</strain>
    </source>
</reference>
<keyword evidence="1" id="KW-0472">Membrane</keyword>
<keyword evidence="1" id="KW-0812">Transmembrane</keyword>
<feature type="transmembrane region" description="Helical" evidence="1">
    <location>
        <begin position="7"/>
        <end position="23"/>
    </location>
</feature>
<evidence type="ECO:0000256" key="1">
    <source>
        <dbReference type="SAM" id="Phobius"/>
    </source>
</evidence>
<dbReference type="NCBIfam" id="NF042414">
    <property type="entry name" value="CLC_0170_fam"/>
    <property type="match status" value="1"/>
</dbReference>
<dbReference type="AlphaFoldDB" id="A0A2S6FZB5"/>
<dbReference type="RefSeq" id="WP_104409354.1">
    <property type="nucleotide sequence ID" value="NZ_PTIS01000003.1"/>
</dbReference>
<accession>A0A2S6FZB5</accession>
<evidence type="ECO:0000313" key="3">
    <source>
        <dbReference type="Proteomes" id="UP000239863"/>
    </source>
</evidence>
<proteinExistence type="predicted"/>
<sequence length="64" mass="7849">MKNVFDLYFVVLTVISSLYVLYWDKEYFLKKDDDKLYKKYKFIPLFMIVISIGLFTTFKIIKFD</sequence>
<protein>
    <submittedName>
        <fullName evidence="2">Uncharacterized protein</fullName>
    </submittedName>
</protein>
<feature type="transmembrane region" description="Helical" evidence="1">
    <location>
        <begin position="43"/>
        <end position="61"/>
    </location>
</feature>
<dbReference type="InterPro" id="IPR049971">
    <property type="entry name" value="CLC_0170-like"/>
</dbReference>
<dbReference type="STRING" id="37659.GCA_000703125_01976"/>
<evidence type="ECO:0000313" key="2">
    <source>
        <dbReference type="EMBL" id="PPK48926.1"/>
    </source>
</evidence>
<keyword evidence="1" id="KW-1133">Transmembrane helix</keyword>
<comment type="caution">
    <text evidence="2">The sequence shown here is derived from an EMBL/GenBank/DDBJ whole genome shotgun (WGS) entry which is preliminary data.</text>
</comment>
<dbReference type="EMBL" id="PTIS01000003">
    <property type="protein sequence ID" value="PPK48926.1"/>
    <property type="molecule type" value="Genomic_DNA"/>
</dbReference>
<organism evidence="2 3">
    <name type="scientific">Clostridium algidicarnis DSM 15099</name>
    <dbReference type="NCBI Taxonomy" id="1121295"/>
    <lineage>
        <taxon>Bacteria</taxon>
        <taxon>Bacillati</taxon>
        <taxon>Bacillota</taxon>
        <taxon>Clostridia</taxon>
        <taxon>Eubacteriales</taxon>
        <taxon>Clostridiaceae</taxon>
        <taxon>Clostridium</taxon>
    </lineage>
</organism>
<name>A0A2S6FZB5_9CLOT</name>
<gene>
    <name evidence="2" type="ORF">BD821_10346</name>
</gene>